<dbReference type="PANTHER" id="PTHR46884">
    <property type="entry name" value="COLLECTRIN"/>
    <property type="match status" value="1"/>
</dbReference>
<dbReference type="GO" id="GO:0005886">
    <property type="term" value="C:plasma membrane"/>
    <property type="evidence" value="ECO:0007669"/>
    <property type="project" value="UniProtKB-SubCell"/>
</dbReference>
<evidence type="ECO:0000256" key="6">
    <source>
        <dbReference type="ARBA" id="ARBA00022989"/>
    </source>
</evidence>
<accession>A0A6P8FSN2</accession>
<reference evidence="14" key="1">
    <citation type="submission" date="2025-08" db="UniProtKB">
        <authorList>
            <consortium name="RefSeq"/>
        </authorList>
    </citation>
    <scope>IDENTIFICATION</scope>
</reference>
<evidence type="ECO:0000256" key="10">
    <source>
        <dbReference type="SAM" id="Phobius"/>
    </source>
</evidence>
<feature type="chain" id="PRO_5027755373" evidence="11">
    <location>
        <begin position="19"/>
        <end position="234"/>
    </location>
</feature>
<keyword evidence="3" id="KW-0597">Phosphoprotein</keyword>
<keyword evidence="4 10" id="KW-0812">Transmembrane</keyword>
<evidence type="ECO:0000256" key="8">
    <source>
        <dbReference type="ARBA" id="ARBA00023180"/>
    </source>
</evidence>
<sequence>MWLKPLLVVALAGIYAQAKEEGNGQNYGKVEEETRWSSKVVDSPDAFKVRLSLKAAMGDEAYAWNENELYLFKATTAYSMRQYYVAEKGQQVNFTSGNVVTSKETQRISFIFYVTDPRAPATIIPKAEVEAAVRLSRGRINSAFLLSDDTLEFVGLLATLPPPSEPGVQVWLIVFGVVMSLVAGMGVFLIVSGFRDRKRKSKLDDDEEKPVEETENEGETNLGLEEDDDGRTKL</sequence>
<evidence type="ECO:0000259" key="12">
    <source>
        <dbReference type="PROSITE" id="PS52010"/>
    </source>
</evidence>
<dbReference type="GO" id="GO:0051957">
    <property type="term" value="P:positive regulation of amino acid transport"/>
    <property type="evidence" value="ECO:0007669"/>
    <property type="project" value="TreeGrafter"/>
</dbReference>
<dbReference type="AlphaFoldDB" id="A0A6P8FSN2"/>
<dbReference type="GO" id="GO:0070062">
    <property type="term" value="C:extracellular exosome"/>
    <property type="evidence" value="ECO:0007669"/>
    <property type="project" value="TreeGrafter"/>
</dbReference>
<keyword evidence="2" id="KW-1003">Cell membrane</keyword>
<dbReference type="GeneID" id="116222140"/>
<name>A0A6P8FSN2_CLUHA</name>
<protein>
    <submittedName>
        <fullName evidence="14">Angiotensin-converting enzyme 2-like</fullName>
    </submittedName>
</protein>
<keyword evidence="5 11" id="KW-0732">Signal</keyword>
<keyword evidence="13" id="KW-1185">Reference proteome</keyword>
<dbReference type="RefSeq" id="XP_031431043.1">
    <property type="nucleotide sequence ID" value="XM_031575183.2"/>
</dbReference>
<evidence type="ECO:0000313" key="14">
    <source>
        <dbReference type="RefSeq" id="XP_031431043.1"/>
    </source>
</evidence>
<keyword evidence="7 10" id="KW-0472">Membrane</keyword>
<dbReference type="InterPro" id="IPR031588">
    <property type="entry name" value="Collectrin_dom"/>
</dbReference>
<evidence type="ECO:0000256" key="11">
    <source>
        <dbReference type="SAM" id="SignalP"/>
    </source>
</evidence>
<dbReference type="PROSITE" id="PS52010">
    <property type="entry name" value="COLLECTRIN_LIKE"/>
    <property type="match status" value="1"/>
</dbReference>
<feature type="region of interest" description="Disordered" evidence="9">
    <location>
        <begin position="197"/>
        <end position="234"/>
    </location>
</feature>
<proteinExistence type="predicted"/>
<evidence type="ECO:0000256" key="9">
    <source>
        <dbReference type="SAM" id="MobiDB-lite"/>
    </source>
</evidence>
<evidence type="ECO:0000256" key="7">
    <source>
        <dbReference type="ARBA" id="ARBA00023136"/>
    </source>
</evidence>
<evidence type="ECO:0000256" key="5">
    <source>
        <dbReference type="ARBA" id="ARBA00022729"/>
    </source>
</evidence>
<dbReference type="Pfam" id="PF16959">
    <property type="entry name" value="Collectrin"/>
    <property type="match status" value="1"/>
</dbReference>
<gene>
    <name evidence="14" type="primary">LOC116222140</name>
</gene>
<evidence type="ECO:0000256" key="3">
    <source>
        <dbReference type="ARBA" id="ARBA00022553"/>
    </source>
</evidence>
<keyword evidence="8" id="KW-0325">Glycoprotein</keyword>
<dbReference type="OrthoDB" id="9899436at2759"/>
<feature type="signal peptide" evidence="11">
    <location>
        <begin position="1"/>
        <end position="18"/>
    </location>
</feature>
<dbReference type="KEGG" id="char:116222140"/>
<dbReference type="PANTHER" id="PTHR46884:SF1">
    <property type="entry name" value="COLLECTRIN"/>
    <property type="match status" value="1"/>
</dbReference>
<dbReference type="InterPro" id="IPR042944">
    <property type="entry name" value="Collectrin"/>
</dbReference>
<evidence type="ECO:0000256" key="1">
    <source>
        <dbReference type="ARBA" id="ARBA00004251"/>
    </source>
</evidence>
<feature type="transmembrane region" description="Helical" evidence="10">
    <location>
        <begin position="170"/>
        <end position="194"/>
    </location>
</feature>
<feature type="domain" description="Collectrin-like" evidence="12">
    <location>
        <begin position="43"/>
        <end position="234"/>
    </location>
</feature>
<comment type="subcellular location">
    <subcellularLocation>
        <location evidence="1">Cell membrane</location>
        <topology evidence="1">Single-pass type I membrane protein</topology>
    </subcellularLocation>
</comment>
<dbReference type="Proteomes" id="UP000515152">
    <property type="component" value="Chromosome 10"/>
</dbReference>
<feature type="compositionally biased region" description="Acidic residues" evidence="9">
    <location>
        <begin position="204"/>
        <end position="234"/>
    </location>
</feature>
<evidence type="ECO:0000256" key="4">
    <source>
        <dbReference type="ARBA" id="ARBA00022692"/>
    </source>
</evidence>
<evidence type="ECO:0000313" key="13">
    <source>
        <dbReference type="Proteomes" id="UP000515152"/>
    </source>
</evidence>
<organism evidence="13 14">
    <name type="scientific">Clupea harengus</name>
    <name type="common">Atlantic herring</name>
    <dbReference type="NCBI Taxonomy" id="7950"/>
    <lineage>
        <taxon>Eukaryota</taxon>
        <taxon>Metazoa</taxon>
        <taxon>Chordata</taxon>
        <taxon>Craniata</taxon>
        <taxon>Vertebrata</taxon>
        <taxon>Euteleostomi</taxon>
        <taxon>Actinopterygii</taxon>
        <taxon>Neopterygii</taxon>
        <taxon>Teleostei</taxon>
        <taxon>Clupei</taxon>
        <taxon>Clupeiformes</taxon>
        <taxon>Clupeoidei</taxon>
        <taxon>Clupeidae</taxon>
        <taxon>Clupea</taxon>
    </lineage>
</organism>
<keyword evidence="6 10" id="KW-1133">Transmembrane helix</keyword>
<evidence type="ECO:0000256" key="2">
    <source>
        <dbReference type="ARBA" id="ARBA00022475"/>
    </source>
</evidence>